<organism evidence="2 3">
    <name type="scientific">Rhizobium subbaraonis</name>
    <dbReference type="NCBI Taxonomy" id="908946"/>
    <lineage>
        <taxon>Bacteria</taxon>
        <taxon>Pseudomonadati</taxon>
        <taxon>Pseudomonadota</taxon>
        <taxon>Alphaproteobacteria</taxon>
        <taxon>Hyphomicrobiales</taxon>
        <taxon>Rhizobiaceae</taxon>
        <taxon>Rhizobium/Agrobacterium group</taxon>
        <taxon>Rhizobium</taxon>
    </lineage>
</organism>
<evidence type="ECO:0000256" key="1">
    <source>
        <dbReference type="SAM" id="Phobius"/>
    </source>
</evidence>
<keyword evidence="3" id="KW-1185">Reference proteome</keyword>
<keyword evidence="1" id="KW-0812">Transmembrane</keyword>
<evidence type="ECO:0008006" key="4">
    <source>
        <dbReference type="Google" id="ProtNLM"/>
    </source>
</evidence>
<keyword evidence="1" id="KW-0472">Membrane</keyword>
<name>A0A285UAK1_9HYPH</name>
<dbReference type="AlphaFoldDB" id="A0A285UAK1"/>
<evidence type="ECO:0000313" key="2">
    <source>
        <dbReference type="EMBL" id="SOC37351.1"/>
    </source>
</evidence>
<dbReference type="EMBL" id="OBQD01000004">
    <property type="protein sequence ID" value="SOC37351.1"/>
    <property type="molecule type" value="Genomic_DNA"/>
</dbReference>
<keyword evidence="1" id="KW-1133">Transmembrane helix</keyword>
<evidence type="ECO:0000313" key="3">
    <source>
        <dbReference type="Proteomes" id="UP000219167"/>
    </source>
</evidence>
<gene>
    <name evidence="2" type="ORF">SAMN05892877_104126</name>
</gene>
<protein>
    <recommendedName>
        <fullName evidence="4">EamA-like transporter family protein</fullName>
    </recommendedName>
</protein>
<accession>A0A285UAK1</accession>
<reference evidence="2 3" key="1">
    <citation type="submission" date="2017-08" db="EMBL/GenBank/DDBJ databases">
        <authorList>
            <person name="de Groot N.N."/>
        </authorList>
    </citation>
    <scope>NUCLEOTIDE SEQUENCE [LARGE SCALE GENOMIC DNA]</scope>
    <source>
        <strain evidence="2 3">JC85</strain>
    </source>
</reference>
<sequence>MLQAVGAPALLILIWSTGFIAARAVAPHADPNLFLTFRFLIAVVGFTILVRNVPWPER</sequence>
<dbReference type="RefSeq" id="WP_210201980.1">
    <property type="nucleotide sequence ID" value="NZ_OBQD01000004.1"/>
</dbReference>
<feature type="transmembrane region" description="Helical" evidence="1">
    <location>
        <begin position="33"/>
        <end position="53"/>
    </location>
</feature>
<dbReference type="Proteomes" id="UP000219167">
    <property type="component" value="Unassembled WGS sequence"/>
</dbReference>
<proteinExistence type="predicted"/>